<protein>
    <submittedName>
        <fullName evidence="1">Uncharacterized protein</fullName>
    </submittedName>
</protein>
<proteinExistence type="predicted"/>
<dbReference type="SUPFAM" id="SSF75011">
    <property type="entry name" value="3-carboxy-cis,cis-mucoante lactonizing enzyme"/>
    <property type="match status" value="1"/>
</dbReference>
<gene>
    <name evidence="1" type="ORF">SAMN04487860_11625</name>
</gene>
<name>A0A1M7LVR0_RUMFL</name>
<evidence type="ECO:0000313" key="1">
    <source>
        <dbReference type="EMBL" id="SHM82318.1"/>
    </source>
</evidence>
<evidence type="ECO:0000313" key="2">
    <source>
        <dbReference type="Proteomes" id="UP000184394"/>
    </source>
</evidence>
<sequence>MKIVYLSEGSMYVCSDGKVSQLPCERADKYADTVNEINKNKAWKHSGRGAEFMGAVEHYEDASKQTNIFGISSAYDGFVYSAVFGEMGAIYRKNADEPKAPEGHIYTGMNRRITDICFRDGKIAAIMDGHLAVFDERGDYDEITDGASAERYPFWSANDNRILCSTVGFSIGGDGGVSPSSIMAVDTDAGKMDELFAEENTDLIKPKNDSEGNYYFIRQPYKEPRPKKEPILKSILLFPVRLIKAIIGFLNAFTTIFGGEPLRKNQQKGDVKTKTKSNRELYFEGRLLEAEKNEKENAASGDKNPSILPRSRVLVKKAADGSETVIKKGVLDYALCDEGIVYSNGKEILLINGDGEESVIAKAAFADNINILK</sequence>
<accession>A0A1M7LVR0</accession>
<dbReference type="RefSeq" id="WP_072952103.1">
    <property type="nucleotide sequence ID" value="NZ_FRCT01000016.1"/>
</dbReference>
<dbReference type="OrthoDB" id="6702415at2"/>
<dbReference type="EMBL" id="FRCT01000016">
    <property type="protein sequence ID" value="SHM82318.1"/>
    <property type="molecule type" value="Genomic_DNA"/>
</dbReference>
<dbReference type="Proteomes" id="UP000184394">
    <property type="component" value="Unassembled WGS sequence"/>
</dbReference>
<dbReference type="AlphaFoldDB" id="A0A1M7LVR0"/>
<organism evidence="1 2">
    <name type="scientific">Ruminococcus flavefaciens</name>
    <dbReference type="NCBI Taxonomy" id="1265"/>
    <lineage>
        <taxon>Bacteria</taxon>
        <taxon>Bacillati</taxon>
        <taxon>Bacillota</taxon>
        <taxon>Clostridia</taxon>
        <taxon>Eubacteriales</taxon>
        <taxon>Oscillospiraceae</taxon>
        <taxon>Ruminococcus</taxon>
    </lineage>
</organism>
<reference evidence="1 2" key="1">
    <citation type="submission" date="2016-11" db="EMBL/GenBank/DDBJ databases">
        <authorList>
            <person name="Jaros S."/>
            <person name="Januszkiewicz K."/>
            <person name="Wedrychowicz H."/>
        </authorList>
    </citation>
    <scope>NUCLEOTIDE SEQUENCE [LARGE SCALE GENOMIC DNA]</scope>
    <source>
        <strain evidence="1 2">Y1</strain>
    </source>
</reference>